<dbReference type="HOGENOM" id="CLU_116290_0_1_5"/>
<evidence type="ECO:0000313" key="4">
    <source>
        <dbReference type="Proteomes" id="UP000002586"/>
    </source>
</evidence>
<evidence type="ECO:0000256" key="1">
    <source>
        <dbReference type="ARBA" id="ARBA00022500"/>
    </source>
</evidence>
<dbReference type="KEGG" id="mgm:Mmc1_3584"/>
<name>A0LDM6_MAGMM</name>
<dbReference type="eggNOG" id="COG1406">
    <property type="taxonomic scope" value="Bacteria"/>
</dbReference>
<dbReference type="CDD" id="cd17906">
    <property type="entry name" value="CheX"/>
    <property type="match status" value="1"/>
</dbReference>
<dbReference type="InterPro" id="IPR028051">
    <property type="entry name" value="CheX-like_dom"/>
</dbReference>
<feature type="domain" description="Chemotaxis phosphatase CheX-like" evidence="2">
    <location>
        <begin position="43"/>
        <end position="138"/>
    </location>
</feature>
<dbReference type="RefSeq" id="WP_011715125.1">
    <property type="nucleotide sequence ID" value="NC_008576.1"/>
</dbReference>
<dbReference type="AlphaFoldDB" id="A0LDM6"/>
<dbReference type="OrthoDB" id="8717392at2"/>
<dbReference type="InterPro" id="IPR038756">
    <property type="entry name" value="CheX-like"/>
</dbReference>
<proteinExistence type="predicted"/>
<gene>
    <name evidence="3" type="ordered locus">Mmc1_3584</name>
</gene>
<keyword evidence="4" id="KW-1185">Reference proteome</keyword>
<evidence type="ECO:0000259" key="2">
    <source>
        <dbReference type="Pfam" id="PF13690"/>
    </source>
</evidence>
<dbReference type="Gene3D" id="3.40.1550.10">
    <property type="entry name" value="CheC-like"/>
    <property type="match status" value="1"/>
</dbReference>
<keyword evidence="1" id="KW-0145">Chemotaxis</keyword>
<dbReference type="PANTHER" id="PTHR39452:SF1">
    <property type="entry name" value="CHEY-P PHOSPHATASE CHEX"/>
    <property type="match status" value="1"/>
</dbReference>
<dbReference type="GO" id="GO:0006935">
    <property type="term" value="P:chemotaxis"/>
    <property type="evidence" value="ECO:0007669"/>
    <property type="project" value="UniProtKB-KW"/>
</dbReference>
<reference evidence="4" key="1">
    <citation type="journal article" date="2009" name="Appl. Environ. Microbiol.">
        <title>Complete genome sequence of the chemolithoautotrophic marine magnetotactic coccus strain MC-1.</title>
        <authorList>
            <person name="Schubbe S."/>
            <person name="Williams T.J."/>
            <person name="Xie G."/>
            <person name="Kiss H.E."/>
            <person name="Brettin T.S."/>
            <person name="Martinez D."/>
            <person name="Ross C.A."/>
            <person name="Schuler D."/>
            <person name="Cox B.L."/>
            <person name="Nealson K.H."/>
            <person name="Bazylinski D.A."/>
        </authorList>
    </citation>
    <scope>NUCLEOTIDE SEQUENCE [LARGE SCALE GENOMIC DNA]</scope>
    <source>
        <strain evidence="4">ATCC BAA-1437 / JCM 17883 / MC-1</strain>
    </source>
</reference>
<accession>A0LDM6</accession>
<organism evidence="3 4">
    <name type="scientific">Magnetococcus marinus (strain ATCC BAA-1437 / JCM 17883 / MC-1)</name>
    <dbReference type="NCBI Taxonomy" id="156889"/>
    <lineage>
        <taxon>Bacteria</taxon>
        <taxon>Pseudomonadati</taxon>
        <taxon>Pseudomonadota</taxon>
        <taxon>Magnetococcia</taxon>
        <taxon>Magnetococcales</taxon>
        <taxon>Magnetococcaceae</taxon>
        <taxon>Magnetococcus</taxon>
    </lineage>
</organism>
<dbReference type="Pfam" id="PF13690">
    <property type="entry name" value="CheX"/>
    <property type="match status" value="1"/>
</dbReference>
<protein>
    <recommendedName>
        <fullName evidence="2">Chemotaxis phosphatase CheX-like domain-containing protein</fullName>
    </recommendedName>
</protein>
<dbReference type="SUPFAM" id="SSF103039">
    <property type="entry name" value="CheC-like"/>
    <property type="match status" value="1"/>
</dbReference>
<reference evidence="3 4" key="2">
    <citation type="journal article" date="2012" name="Int. J. Syst. Evol. Microbiol.">
        <title>Magnetococcus marinus gen. nov., sp. nov., a marine, magnetotactic bacterium that represents a novel lineage (Magnetococcaceae fam. nov.; Magnetococcales ord. nov.) at the base of the Alphaproteobacteria.</title>
        <authorList>
            <person name="Bazylinski D.A."/>
            <person name="Williams T.J."/>
            <person name="Lefevre C.T."/>
            <person name="Berg R.J."/>
            <person name="Zhang C.L."/>
            <person name="Bowser S.S."/>
            <person name="Dean A.J."/>
            <person name="Beveridge T.J."/>
        </authorList>
    </citation>
    <scope>NUCLEOTIDE SEQUENCE [LARGE SCALE GENOMIC DNA]</scope>
    <source>
        <strain evidence="4">ATCC BAA-1437 / JCM 17883 / MC-1</strain>
    </source>
</reference>
<dbReference type="PANTHER" id="PTHR39452">
    <property type="entry name" value="CHEY-P PHOSPHATASE CHEX"/>
    <property type="match status" value="1"/>
</dbReference>
<dbReference type="STRING" id="156889.Mmc1_3584"/>
<evidence type="ECO:0000313" key="3">
    <source>
        <dbReference type="EMBL" id="ABK46069.1"/>
    </source>
</evidence>
<sequence>MDKDALINALKATVPEVMGTMAWAEVGYAGEEHHDTLTLDQEVGGLIRLLGENEEGLVGISCNKRIASELVSRIVGLSVDELLAEDLIDGVAELTNMICGGMKTKAEMKHLDLSPPVAIIGGSYIAQWKTLNGSEVLTFLLEGENFHVHLSL</sequence>
<dbReference type="Proteomes" id="UP000002586">
    <property type="component" value="Chromosome"/>
</dbReference>
<dbReference type="EMBL" id="CP000471">
    <property type="protein sequence ID" value="ABK46069.1"/>
    <property type="molecule type" value="Genomic_DNA"/>
</dbReference>
<dbReference type="InterPro" id="IPR028976">
    <property type="entry name" value="CheC-like_sf"/>
</dbReference>